<keyword evidence="2" id="KW-1185">Reference proteome</keyword>
<reference evidence="1 2" key="1">
    <citation type="submission" date="2023-07" db="EMBL/GenBank/DDBJ databases">
        <title>Sorghum-associated microbial communities from plants grown in Nebraska, USA.</title>
        <authorList>
            <person name="Schachtman D."/>
        </authorList>
    </citation>
    <scope>NUCLEOTIDE SEQUENCE [LARGE SCALE GENOMIC DNA]</scope>
    <source>
        <strain evidence="1 2">CC523</strain>
    </source>
</reference>
<comment type="caution">
    <text evidence="1">The sequence shown here is derived from an EMBL/GenBank/DDBJ whole genome shotgun (WGS) entry which is preliminary data.</text>
</comment>
<accession>A0ABT9TKZ3</accession>
<dbReference type="EMBL" id="JAUSSW010000004">
    <property type="protein sequence ID" value="MDQ0102323.1"/>
    <property type="molecule type" value="Genomic_DNA"/>
</dbReference>
<protein>
    <submittedName>
        <fullName evidence="1">Uncharacterized protein</fullName>
    </submittedName>
</protein>
<dbReference type="RefSeq" id="WP_306877973.1">
    <property type="nucleotide sequence ID" value="NZ_JAUSSW010000004.1"/>
</dbReference>
<dbReference type="Proteomes" id="UP001244563">
    <property type="component" value="Unassembled WGS sequence"/>
</dbReference>
<proteinExistence type="predicted"/>
<name>A0ABT9TKZ3_PAENI</name>
<gene>
    <name evidence="1" type="ORF">J2T10_001969</name>
</gene>
<sequence>MSKIKEEGLVSVSIHAGQLVNTGHGNDDTHQFRMGHTNFIHFTPEAAQQWINTLTSIAKEAQ</sequence>
<organism evidence="1 2">
    <name type="scientific">Paenarthrobacter nicotinovorans</name>
    <name type="common">Arthrobacter nicotinovorans</name>
    <dbReference type="NCBI Taxonomy" id="29320"/>
    <lineage>
        <taxon>Bacteria</taxon>
        <taxon>Bacillati</taxon>
        <taxon>Actinomycetota</taxon>
        <taxon>Actinomycetes</taxon>
        <taxon>Micrococcales</taxon>
        <taxon>Micrococcaceae</taxon>
        <taxon>Paenarthrobacter</taxon>
    </lineage>
</organism>
<evidence type="ECO:0000313" key="1">
    <source>
        <dbReference type="EMBL" id="MDQ0102323.1"/>
    </source>
</evidence>
<evidence type="ECO:0000313" key="2">
    <source>
        <dbReference type="Proteomes" id="UP001244563"/>
    </source>
</evidence>